<geneLocation type="plasmid" evidence="3">
    <name>ppmurdsm45305</name>
</geneLocation>
<accession>A0A2V4AC27</accession>
<organism evidence="2 3">
    <name type="scientific">Prauserella muralis</name>
    <dbReference type="NCBI Taxonomy" id="588067"/>
    <lineage>
        <taxon>Bacteria</taxon>
        <taxon>Bacillati</taxon>
        <taxon>Actinomycetota</taxon>
        <taxon>Actinomycetes</taxon>
        <taxon>Pseudonocardiales</taxon>
        <taxon>Pseudonocardiaceae</taxon>
        <taxon>Prauserella</taxon>
    </lineage>
</organism>
<proteinExistence type="predicted"/>
<dbReference type="Proteomes" id="UP000249915">
    <property type="component" value="Plasmid pPmurDSM45305"/>
</dbReference>
<sequence length="453" mass="49746">MKTVRMGAGSGYWGDLLEPAIDLAKRGELDYLGFDFLAELTMSLLQRAKRRDPGKGYIPDVVPWMQALLPITHGNGTKMVLNGGGTNCEAAAEQVLRVARDADLTRLRVAAVTGDDLTSRIDEFRQAGVTLANMETGERSIDEIADRIVSAHAYIGSEGIVEALGGGAEVVIGGRLADSSVYVGPLMHEFGWSFEDADWDLLGAAITVAHVIECAGICCGGMSSQWKNVHEPWNMGFPIADFRQDGTAEISKLPDTGGLINQWTIKEHLLYETHNPTDYRMPDGIADLTTTRLEETGPDRVRLSDMSGRERPEMLKVQIGYTDGWIGEARVLLPWPDTMAKADRCEEIIRKRLDIVGVTPRELRFDRVGVDALAGPLARRPRRDPEEIELRVTARVASREEAAAVNREVTHVSTIGPVGTAFGPPVKPREVIALWPTLVPRDMVPTNVLFEEI</sequence>
<protein>
    <recommendedName>
        <fullName evidence="1">Acyclic terpene utilisation N-terminal domain-containing protein</fullName>
    </recommendedName>
</protein>
<dbReference type="AlphaFoldDB" id="A0A2V4AC27"/>
<evidence type="ECO:0000313" key="3">
    <source>
        <dbReference type="Proteomes" id="UP000249915"/>
    </source>
</evidence>
<comment type="caution">
    <text evidence="2">The sequence shown here is derived from an EMBL/GenBank/DDBJ whole genome shotgun (WGS) entry which is preliminary data.</text>
</comment>
<dbReference type="Pfam" id="PF07287">
    <property type="entry name" value="AtuA"/>
    <property type="match status" value="1"/>
</dbReference>
<dbReference type="RefSeq" id="WP_112278778.1">
    <property type="nucleotide sequence ID" value="NZ_CM009984.1"/>
</dbReference>
<dbReference type="PANTHER" id="PTHR47708:SF2">
    <property type="entry name" value="SI:CH73-132F6.5"/>
    <property type="match status" value="1"/>
</dbReference>
<evidence type="ECO:0000313" key="2">
    <source>
        <dbReference type="EMBL" id="PXY16533.1"/>
    </source>
</evidence>
<dbReference type="PANTHER" id="PTHR47708">
    <property type="match status" value="1"/>
</dbReference>
<feature type="domain" description="Acyclic terpene utilisation N-terminal" evidence="1">
    <location>
        <begin position="4"/>
        <end position="448"/>
    </location>
</feature>
<keyword evidence="3" id="KW-1185">Reference proteome</keyword>
<evidence type="ECO:0000259" key="1">
    <source>
        <dbReference type="Pfam" id="PF07287"/>
    </source>
</evidence>
<dbReference type="EMBL" id="MASW01000024">
    <property type="protein sequence ID" value="PXY16533.1"/>
    <property type="molecule type" value="Genomic_DNA"/>
</dbReference>
<dbReference type="OrthoDB" id="3959640at2"/>
<dbReference type="InterPro" id="IPR010839">
    <property type="entry name" value="AtuA_N"/>
</dbReference>
<keyword evidence="2" id="KW-0614">Plasmid</keyword>
<reference evidence="2 3" key="1">
    <citation type="submission" date="2016-07" db="EMBL/GenBank/DDBJ databases">
        <title>Draft genome sequence of Prauserella muralis DSM 45305, isolated from a mould-covered wall in an indoor environment.</title>
        <authorList>
            <person name="Ruckert C."/>
            <person name="Albersmeier A."/>
            <person name="Jiang C.-L."/>
            <person name="Jiang Y."/>
            <person name="Kalinowski J."/>
            <person name="Schneider O."/>
            <person name="Winkler A."/>
            <person name="Zotchev S.B."/>
        </authorList>
    </citation>
    <scope>NUCLEOTIDE SEQUENCE [LARGE SCALE GENOMIC DNA]</scope>
    <source>
        <strain evidence="2 3">DSM 45305</strain>
        <plasmid evidence="3">ppmurdsm45305</plasmid>
    </source>
</reference>
<gene>
    <name evidence="2" type="ORF">BAY60_35615</name>
</gene>
<name>A0A2V4AC27_9PSEU</name>